<dbReference type="EMBL" id="CM020618">
    <property type="protein sequence ID" value="KAK1859520.1"/>
    <property type="molecule type" value="Genomic_DNA"/>
</dbReference>
<keyword evidence="2" id="KW-1185">Reference proteome</keyword>
<dbReference type="Proteomes" id="UP000798662">
    <property type="component" value="Chromosome 1"/>
</dbReference>
<accession>A0ACC3BP59</accession>
<gene>
    <name evidence="1" type="ORF">I4F81_002115</name>
</gene>
<protein>
    <submittedName>
        <fullName evidence="1">Uncharacterized protein</fullName>
    </submittedName>
</protein>
<comment type="caution">
    <text evidence="1">The sequence shown here is derived from an EMBL/GenBank/DDBJ whole genome shotgun (WGS) entry which is preliminary data.</text>
</comment>
<evidence type="ECO:0000313" key="1">
    <source>
        <dbReference type="EMBL" id="KAK1859520.1"/>
    </source>
</evidence>
<proteinExistence type="predicted"/>
<organism evidence="1 2">
    <name type="scientific">Pyropia yezoensis</name>
    <name type="common">Susabi-nori</name>
    <name type="synonym">Porphyra yezoensis</name>
    <dbReference type="NCBI Taxonomy" id="2788"/>
    <lineage>
        <taxon>Eukaryota</taxon>
        <taxon>Rhodophyta</taxon>
        <taxon>Bangiophyceae</taxon>
        <taxon>Bangiales</taxon>
        <taxon>Bangiaceae</taxon>
        <taxon>Pyropia</taxon>
    </lineage>
</organism>
<sequence length="1277" mass="126405">MSWTSIAATLARSAVYTAARLGGGLPSSPLWLGHPHFLAHGVAVSVAGAPGPAGRLAGARTLAVARPLGPRAAHGVARPPPPRRGGSPPPRRPPPPAAEAVAVAAAGPGRRPRRGGRRVSPLSPAAEAALTGKGSGSGGRRRRRRRHDDPSVTAAGVAGVVGDAAAGVQEGVPHCAPLALSAAERAELAPLTAVAGTPAAVPLLREVLDAAHAAAAAAAGASAAAPRPSGLAARPLPEREEAAVTAAFPYPLDGFQRAALRSLVSGRSVLVSAPTSGGKTACGEMAVYLALARRRRAIYTTPLKALSNQKVADFGAALGPSRVGLLTGDAAYRRDADVLVMTTEIYRNILYRDPALVASLDAVVLDEFHYMADPERGTVWEEAVIHTPPGVATVALSATVANLGAVRAWVASIHGRPTDAVVSVVRPVPLRFSFLDRKGLLPLFAPPRGGGARHDRSGAVGATASPTGAALATAAVGLGSPPPSLHPRLRSLAAAEARHAADRGASRRASWAAVLPLPAVVARLERARLLPAIIFVFSRAGCDAAAAAVAADPRARPRLPPPVAAALRSRLDEWAAAHPTAVGDGERLAVAATGVAAHHAGMLSGWKTFVETAFADGLLRVVFATETLAAGVNMPARATVISSLAKRGRGGELAPLSTAAALQMGGRAGRRGMDAVGDAVVLRTPFEGATDAARIVGGAVAPLESHFLPTYGMVLNLLAARTLEEARQLVEKSFGSFLAAQERLAATASAAAAAAPDSAGDASGVENSSVDAGRNAAAREAAARDDADVAIEAMTAVLAAARRVVADVDADQLRSYVQATELSALASQRAADAASTAATRRPLAAAAALTAALAVAPPGTAVALAPPPSPAPRPCHSGDAAIVGSGGALLSALPSGATLEAATAALTAAFLSPPAPLPTPDGDGGGGEELALLLAYAPPTAGLPPGDGGTATVLTAANRVVAVPVARVSRLPAGLPPLPVDVIAPAWRSAVSAEDGASGGAATVELAERLLAWRLSPDTPPPLDACGAPPPATEGRVGGVEAAAAAVHPLAAHPEAAAFLRAHAAVQVLEPALDSTAADARAAGDPVGATPWETFTALATVLTEYDYLTPDARVTPAGRAASAAAVDNALWLAVVVAELSAATTVLPPAALAGVLAAVTADGAEPPPAAATAGWSSATADAADAAAAAAASDDGGDEDAPGAGLSAEAAAALDALAAPAMALADAQARAGVAVGIPLSPADAALVEVWDGLVGQAGRGGVRAEAMAAAAAEPAGGTG</sequence>
<name>A0ACC3BP59_PYRYE</name>
<reference evidence="1" key="1">
    <citation type="submission" date="2019-11" db="EMBL/GenBank/DDBJ databases">
        <title>Nori genome reveals adaptations in red seaweeds to the harsh intertidal environment.</title>
        <authorList>
            <person name="Wang D."/>
            <person name="Mao Y."/>
        </authorList>
    </citation>
    <scope>NUCLEOTIDE SEQUENCE</scope>
    <source>
        <tissue evidence="1">Gametophyte</tissue>
    </source>
</reference>
<evidence type="ECO:0000313" key="2">
    <source>
        <dbReference type="Proteomes" id="UP000798662"/>
    </source>
</evidence>